<proteinExistence type="predicted"/>
<sequence>MATGSTLITGLAMTSTPTFAVVAREDGQAADIESAQQVTLWYRNYDSPAIRALLDLALRKTPEYGPYLITRSQEMNQGRALRELSNDNGHAVQVANVATTPERENNLLAVTIPIDGGLLGYRVCVTTPQMLSRFEGITRLADLRAGNIRFGQGRHWPDTQILEANGLKVVTHTRYESLFDMLAGGRFECFARGVSEVVYDLDLRQDDGLVIEPDLLFTYPMPSYFFVGRSDMALAMRIQLGLERAIVDGSFLKYLAHYFTRPLEELQLSNRRVFQLGNPWLPGGEKGISEDVLQHMKVRIQLGDKAPPVPN</sequence>
<reference evidence="1 2" key="1">
    <citation type="journal article" date="2013" name="Genome Announc.">
        <title>Genome Sequence of the Polycyclic Aromatic Hydrocarbon-Degrading Bacterium Strain Marinobacter nanhaiticus D15-8WT.</title>
        <authorList>
            <person name="Cui Z."/>
            <person name="Gao W."/>
            <person name="Li Q."/>
            <person name="Xu G."/>
            <person name="Zheng L."/>
        </authorList>
    </citation>
    <scope>NUCLEOTIDE SEQUENCE [LARGE SCALE GENOMIC DNA]</scope>
    <source>
        <strain evidence="1 2">D15-8W</strain>
    </source>
</reference>
<evidence type="ECO:0000313" key="2">
    <source>
        <dbReference type="Proteomes" id="UP000013165"/>
    </source>
</evidence>
<dbReference type="SUPFAM" id="SSF53850">
    <property type="entry name" value="Periplasmic binding protein-like II"/>
    <property type="match status" value="1"/>
</dbReference>
<accession>N6W1U5</accession>
<evidence type="ECO:0000313" key="1">
    <source>
        <dbReference type="EMBL" id="ENO14079.2"/>
    </source>
</evidence>
<dbReference type="Proteomes" id="UP000013165">
    <property type="component" value="Unassembled WGS sequence"/>
</dbReference>
<keyword evidence="2" id="KW-1185">Reference proteome</keyword>
<dbReference type="AlphaFoldDB" id="N6W1U5"/>
<dbReference type="STRING" id="626887.J057_21835"/>
<gene>
    <name evidence="1" type="ORF">J057_21835</name>
</gene>
<name>N6W1U5_9GAMM</name>
<protein>
    <recommendedName>
        <fullName evidence="3">Solute-binding protein family 3/N-terminal domain-containing protein</fullName>
    </recommendedName>
</protein>
<evidence type="ECO:0008006" key="3">
    <source>
        <dbReference type="Google" id="ProtNLM"/>
    </source>
</evidence>
<dbReference type="HOGENOM" id="CLU_066015_0_1_6"/>
<dbReference type="EMBL" id="APLQ01000014">
    <property type="protein sequence ID" value="ENO14079.2"/>
    <property type="molecule type" value="Genomic_DNA"/>
</dbReference>
<organism evidence="1 2">
    <name type="scientific">Marinobacter nanhaiticus D15-8W</name>
    <dbReference type="NCBI Taxonomy" id="626887"/>
    <lineage>
        <taxon>Bacteria</taxon>
        <taxon>Pseudomonadati</taxon>
        <taxon>Pseudomonadota</taxon>
        <taxon>Gammaproteobacteria</taxon>
        <taxon>Pseudomonadales</taxon>
        <taxon>Marinobacteraceae</taxon>
        <taxon>Marinobacter</taxon>
    </lineage>
</organism>
<comment type="caution">
    <text evidence="1">The sequence shown here is derived from an EMBL/GenBank/DDBJ whole genome shotgun (WGS) entry which is preliminary data.</text>
</comment>
<dbReference type="eggNOG" id="COG0834">
    <property type="taxonomic scope" value="Bacteria"/>
</dbReference>
<dbReference type="PATRIC" id="fig|626887.3.peg.4371"/>